<dbReference type="Pfam" id="PF02311">
    <property type="entry name" value="AraC_binding"/>
    <property type="match status" value="1"/>
</dbReference>
<reference evidence="6 7" key="1">
    <citation type="submission" date="2020-06" db="EMBL/GenBank/DDBJ databases">
        <authorList>
            <person name="Jo H."/>
        </authorList>
    </citation>
    <scope>NUCLEOTIDE SEQUENCE [LARGE SCALE GENOMIC DNA]</scope>
    <source>
        <strain evidence="6 7">I46</strain>
    </source>
</reference>
<dbReference type="Pfam" id="PF12833">
    <property type="entry name" value="HTH_18"/>
    <property type="match status" value="1"/>
</dbReference>
<dbReference type="InterPro" id="IPR020449">
    <property type="entry name" value="Tscrpt_reg_AraC-type_HTH"/>
</dbReference>
<accession>A0A7D5EVK1</accession>
<dbReference type="Proteomes" id="UP000509638">
    <property type="component" value="Chromosome"/>
</dbReference>
<dbReference type="Gene3D" id="1.10.10.60">
    <property type="entry name" value="Homeodomain-like"/>
    <property type="match status" value="2"/>
</dbReference>
<dbReference type="InterPro" id="IPR009057">
    <property type="entry name" value="Homeodomain-like_sf"/>
</dbReference>
<keyword evidence="2" id="KW-0238">DNA-binding</keyword>
<dbReference type="PANTHER" id="PTHR46796">
    <property type="entry name" value="HTH-TYPE TRANSCRIPTIONAL ACTIVATOR RHAS-RELATED"/>
    <property type="match status" value="1"/>
</dbReference>
<protein>
    <submittedName>
        <fullName evidence="6">AraC family transcriptional regulator</fullName>
    </submittedName>
</protein>
<dbReference type="GO" id="GO:0043565">
    <property type="term" value="F:sequence-specific DNA binding"/>
    <property type="evidence" value="ECO:0007669"/>
    <property type="project" value="InterPro"/>
</dbReference>
<dbReference type="SMART" id="SM00342">
    <property type="entry name" value="HTH_ARAC"/>
    <property type="match status" value="1"/>
</dbReference>
<dbReference type="InterPro" id="IPR050204">
    <property type="entry name" value="AraC_XylS_family_regulators"/>
</dbReference>
<dbReference type="Gene3D" id="2.60.120.280">
    <property type="entry name" value="Regulatory protein AraC"/>
    <property type="match status" value="1"/>
</dbReference>
<keyword evidence="3" id="KW-0010">Activator</keyword>
<evidence type="ECO:0000313" key="6">
    <source>
        <dbReference type="EMBL" id="QLD10764.1"/>
    </source>
</evidence>
<dbReference type="PROSITE" id="PS00041">
    <property type="entry name" value="HTH_ARAC_FAMILY_1"/>
    <property type="match status" value="1"/>
</dbReference>
<gene>
    <name evidence="6" type="ORF">HW566_02585</name>
</gene>
<dbReference type="InterPro" id="IPR003313">
    <property type="entry name" value="AraC-bd"/>
</dbReference>
<keyword evidence="1" id="KW-0805">Transcription regulation</keyword>
<name>A0A7D5EVK1_9MICO</name>
<dbReference type="SUPFAM" id="SSF51215">
    <property type="entry name" value="Regulatory protein AraC"/>
    <property type="match status" value="1"/>
</dbReference>
<dbReference type="InterPro" id="IPR018060">
    <property type="entry name" value="HTH_AraC"/>
</dbReference>
<dbReference type="PROSITE" id="PS01124">
    <property type="entry name" value="HTH_ARAC_FAMILY_2"/>
    <property type="match status" value="1"/>
</dbReference>
<organism evidence="6 7">
    <name type="scientific">Microbacterium oleivorans</name>
    <dbReference type="NCBI Taxonomy" id="273677"/>
    <lineage>
        <taxon>Bacteria</taxon>
        <taxon>Bacillati</taxon>
        <taxon>Actinomycetota</taxon>
        <taxon>Actinomycetes</taxon>
        <taxon>Micrococcales</taxon>
        <taxon>Microbacteriaceae</taxon>
        <taxon>Microbacterium</taxon>
    </lineage>
</organism>
<dbReference type="PRINTS" id="PR00032">
    <property type="entry name" value="HTHARAC"/>
</dbReference>
<dbReference type="GO" id="GO:0003700">
    <property type="term" value="F:DNA-binding transcription factor activity"/>
    <property type="evidence" value="ECO:0007669"/>
    <property type="project" value="InterPro"/>
</dbReference>
<dbReference type="SUPFAM" id="SSF46689">
    <property type="entry name" value="Homeodomain-like"/>
    <property type="match status" value="2"/>
</dbReference>
<evidence type="ECO:0000259" key="5">
    <source>
        <dbReference type="PROSITE" id="PS01124"/>
    </source>
</evidence>
<evidence type="ECO:0000256" key="3">
    <source>
        <dbReference type="ARBA" id="ARBA00023159"/>
    </source>
</evidence>
<evidence type="ECO:0000256" key="2">
    <source>
        <dbReference type="ARBA" id="ARBA00023125"/>
    </source>
</evidence>
<dbReference type="RefSeq" id="WP_178010146.1">
    <property type="nucleotide sequence ID" value="NZ_CP058316.1"/>
</dbReference>
<sequence>MAIRDGFDGERLCVVPAPSIAAALLRPVTRRLVVTDAGWFPHATDHGRVRERGIRTTIVIVCTAGAGWLELDGVRHRVGAGTAAVVPAGTPHAYGASEDDPWTIWWCHIIGSDVDDLTAAVGTSTARPLVRLHGLERAVALLDEIVRGLERDQSPVRLVAVTGAAFKLMTQLASDQALPERGDPLERAMTFLGERLDSAVPVGDLAAMVGVSASHLTALFRRATGGGVLAYHTGLRMTAARTLLERTDRTIGQIAAEVGYADPFYFSRHFRRVHGMSPSRFRQERAR</sequence>
<dbReference type="AlphaFoldDB" id="A0A7D5EVK1"/>
<dbReference type="CDD" id="cd06986">
    <property type="entry name" value="cupin_MmsR-like_N"/>
    <property type="match status" value="1"/>
</dbReference>
<dbReference type="InterPro" id="IPR037923">
    <property type="entry name" value="HTH-like"/>
</dbReference>
<dbReference type="PANTHER" id="PTHR46796:SF7">
    <property type="entry name" value="ARAC FAMILY TRANSCRIPTIONAL REGULATOR"/>
    <property type="match status" value="1"/>
</dbReference>
<dbReference type="EMBL" id="CP058316">
    <property type="protein sequence ID" value="QLD10764.1"/>
    <property type="molecule type" value="Genomic_DNA"/>
</dbReference>
<dbReference type="InterPro" id="IPR018062">
    <property type="entry name" value="HTH_AraC-typ_CS"/>
</dbReference>
<evidence type="ECO:0000256" key="4">
    <source>
        <dbReference type="ARBA" id="ARBA00023163"/>
    </source>
</evidence>
<evidence type="ECO:0000256" key="1">
    <source>
        <dbReference type="ARBA" id="ARBA00023015"/>
    </source>
</evidence>
<evidence type="ECO:0000313" key="7">
    <source>
        <dbReference type="Proteomes" id="UP000509638"/>
    </source>
</evidence>
<keyword evidence="4" id="KW-0804">Transcription</keyword>
<feature type="domain" description="HTH araC/xylS-type" evidence="5">
    <location>
        <begin position="186"/>
        <end position="284"/>
    </location>
</feature>
<proteinExistence type="predicted"/>